<organism evidence="2 3">
    <name type="scientific">Chryseobacterium aquaticum</name>
    <dbReference type="NCBI Taxonomy" id="452084"/>
    <lineage>
        <taxon>Bacteria</taxon>
        <taxon>Pseudomonadati</taxon>
        <taxon>Bacteroidota</taxon>
        <taxon>Flavobacteriia</taxon>
        <taxon>Flavobacteriales</taxon>
        <taxon>Weeksellaceae</taxon>
        <taxon>Chryseobacterium group</taxon>
        <taxon>Chryseobacterium</taxon>
    </lineage>
</organism>
<accession>A0A0Q3HSQ7</accession>
<dbReference type="Proteomes" id="UP000051682">
    <property type="component" value="Unassembled WGS sequence"/>
</dbReference>
<evidence type="ECO:0000313" key="2">
    <source>
        <dbReference type="EMBL" id="KQK25541.1"/>
    </source>
</evidence>
<evidence type="ECO:0000256" key="1">
    <source>
        <dbReference type="SAM" id="SignalP"/>
    </source>
</evidence>
<name>A0A0Q3HSQ7_9FLAO</name>
<dbReference type="OrthoDB" id="1271032at2"/>
<feature type="chain" id="PRO_5006203669" evidence="1">
    <location>
        <begin position="21"/>
        <end position="189"/>
    </location>
</feature>
<dbReference type="EMBL" id="LLYZ01000005">
    <property type="protein sequence ID" value="KQK25541.1"/>
    <property type="molecule type" value="Genomic_DNA"/>
</dbReference>
<keyword evidence="3" id="KW-1185">Reference proteome</keyword>
<gene>
    <name evidence="2" type="ORF">AR438_08005</name>
</gene>
<reference evidence="2 3" key="1">
    <citation type="submission" date="2015-10" db="EMBL/GenBank/DDBJ databases">
        <title>Chryseobacterium aquaticum genome.</title>
        <authorList>
            <person name="Newman J.D."/>
            <person name="Ferguson M.B."/>
            <person name="Miller J.R."/>
        </authorList>
    </citation>
    <scope>NUCLEOTIDE SEQUENCE [LARGE SCALE GENOMIC DNA]</scope>
    <source>
        <strain evidence="2 3">KCTC 12483</strain>
    </source>
</reference>
<evidence type="ECO:0000313" key="3">
    <source>
        <dbReference type="Proteomes" id="UP000051682"/>
    </source>
</evidence>
<proteinExistence type="predicted"/>
<protein>
    <submittedName>
        <fullName evidence="2">Uncharacterized protein</fullName>
    </submittedName>
</protein>
<dbReference type="RefSeq" id="WP_050380471.1">
    <property type="nucleotide sequence ID" value="NZ_LLYZ01000005.1"/>
</dbReference>
<dbReference type="AlphaFoldDB" id="A0A0Q3HSQ7"/>
<feature type="signal peptide" evidence="1">
    <location>
        <begin position="1"/>
        <end position="20"/>
    </location>
</feature>
<keyword evidence="1" id="KW-0732">Signal</keyword>
<comment type="caution">
    <text evidence="2">The sequence shown here is derived from an EMBL/GenBank/DDBJ whole genome shotgun (WGS) entry which is preliminary data.</text>
</comment>
<sequence>MKRYNLLPVLLLFIFNVTSAQMSSVFGSVTEAKSKIEATVPVVVEHLKKVSEKQGDATVLNNGKAALKNEYDKVSQEFELYKGNMASCILGKSKKATKCMNYHTQYFRNTLGIYENYITYITKKNGYLGVADDSIKLDFKPTEIATKIDKDFAGAVGAVKKMKGNNKSAYFDQLKSDDFKLQNFSSLAN</sequence>